<organism evidence="2">
    <name type="scientific">Gaeumannomyces tritici (strain R3-111a-1)</name>
    <name type="common">Wheat and barley take-all root rot fungus</name>
    <name type="synonym">Gaeumannomyces graminis var. tritici</name>
    <dbReference type="NCBI Taxonomy" id="644352"/>
    <lineage>
        <taxon>Eukaryota</taxon>
        <taxon>Fungi</taxon>
        <taxon>Dikarya</taxon>
        <taxon>Ascomycota</taxon>
        <taxon>Pezizomycotina</taxon>
        <taxon>Sordariomycetes</taxon>
        <taxon>Sordariomycetidae</taxon>
        <taxon>Magnaporthales</taxon>
        <taxon>Magnaporthaceae</taxon>
        <taxon>Gaeumannomyces</taxon>
    </lineage>
</organism>
<reference evidence="2" key="3">
    <citation type="submission" date="2010-09" db="EMBL/GenBank/DDBJ databases">
        <title>Annotation of Gaeumannomyces graminis var. tritici R3-111a-1.</title>
        <authorList>
            <consortium name="The Broad Institute Genome Sequencing Platform"/>
            <person name="Ma L.-J."/>
            <person name="Dead R."/>
            <person name="Young S.K."/>
            <person name="Zeng Q."/>
            <person name="Gargeya S."/>
            <person name="Fitzgerald M."/>
            <person name="Haas B."/>
            <person name="Abouelleil A."/>
            <person name="Alvarado L."/>
            <person name="Arachchi H.M."/>
            <person name="Berlin A."/>
            <person name="Brown A."/>
            <person name="Chapman S.B."/>
            <person name="Chen Z."/>
            <person name="Dunbar C."/>
            <person name="Freedman E."/>
            <person name="Gearin G."/>
            <person name="Gellesch M."/>
            <person name="Goldberg J."/>
            <person name="Griggs A."/>
            <person name="Gujja S."/>
            <person name="Heiman D."/>
            <person name="Howarth C."/>
            <person name="Larson L."/>
            <person name="Lui A."/>
            <person name="MacDonald P.J.P."/>
            <person name="Mehta T."/>
            <person name="Montmayeur A."/>
            <person name="Murphy C."/>
            <person name="Neiman D."/>
            <person name="Pearson M."/>
            <person name="Priest M."/>
            <person name="Roberts A."/>
            <person name="Saif S."/>
            <person name="Shea T."/>
            <person name="Shenoy N."/>
            <person name="Sisk P."/>
            <person name="Stolte C."/>
            <person name="Sykes S."/>
            <person name="Yandava C."/>
            <person name="Wortman J."/>
            <person name="Nusbaum C."/>
            <person name="Birren B."/>
        </authorList>
    </citation>
    <scope>NUCLEOTIDE SEQUENCE</scope>
    <source>
        <strain evidence="2">R3-111a-1</strain>
    </source>
</reference>
<gene>
    <name evidence="3" type="primary">20351234</name>
    <name evidence="2" type="ORF">GGTG_10776</name>
</gene>
<reference evidence="4" key="1">
    <citation type="submission" date="2010-07" db="EMBL/GenBank/DDBJ databases">
        <title>The genome sequence of Gaeumannomyces graminis var. tritici strain R3-111a-1.</title>
        <authorList>
            <consortium name="The Broad Institute Genome Sequencing Platform"/>
            <person name="Ma L.-J."/>
            <person name="Dead R."/>
            <person name="Young S."/>
            <person name="Zeng Q."/>
            <person name="Koehrsen M."/>
            <person name="Alvarado L."/>
            <person name="Berlin A."/>
            <person name="Chapman S.B."/>
            <person name="Chen Z."/>
            <person name="Freedman E."/>
            <person name="Gellesch M."/>
            <person name="Goldberg J."/>
            <person name="Griggs A."/>
            <person name="Gujja S."/>
            <person name="Heilman E.R."/>
            <person name="Heiman D."/>
            <person name="Hepburn T."/>
            <person name="Howarth C."/>
            <person name="Jen D."/>
            <person name="Larson L."/>
            <person name="Mehta T."/>
            <person name="Neiman D."/>
            <person name="Pearson M."/>
            <person name="Roberts A."/>
            <person name="Saif S."/>
            <person name="Shea T."/>
            <person name="Shenoy N."/>
            <person name="Sisk P."/>
            <person name="Stolte C."/>
            <person name="Sykes S."/>
            <person name="Walk T."/>
            <person name="White J."/>
            <person name="Yandava C."/>
            <person name="Haas B."/>
            <person name="Nusbaum C."/>
            <person name="Birren B."/>
        </authorList>
    </citation>
    <scope>NUCLEOTIDE SEQUENCE [LARGE SCALE GENOMIC DNA]</scope>
    <source>
        <strain evidence="4">R3-111a-1</strain>
    </source>
</reference>
<dbReference type="GeneID" id="20351234"/>
<name>J3PBA3_GAET3</name>
<sequence length="78" mass="8700">MMSEQGSHRARRWEGKMERKENAKPSAALAGVSIPKHQRSAVHGPSHHSPITAPDDSDQPWRKKVRRAPQVGLNRSGQ</sequence>
<proteinExistence type="predicted"/>
<reference evidence="2" key="2">
    <citation type="submission" date="2010-07" db="EMBL/GenBank/DDBJ databases">
        <authorList>
            <consortium name="The Broad Institute Genome Sequencing Platform"/>
            <consortium name="Broad Institute Genome Sequencing Center for Infectious Disease"/>
            <person name="Ma L.-J."/>
            <person name="Dead R."/>
            <person name="Young S."/>
            <person name="Zeng Q."/>
            <person name="Koehrsen M."/>
            <person name="Alvarado L."/>
            <person name="Berlin A."/>
            <person name="Chapman S.B."/>
            <person name="Chen Z."/>
            <person name="Freedman E."/>
            <person name="Gellesch M."/>
            <person name="Goldberg J."/>
            <person name="Griggs A."/>
            <person name="Gujja S."/>
            <person name="Heilman E.R."/>
            <person name="Heiman D."/>
            <person name="Hepburn T."/>
            <person name="Howarth C."/>
            <person name="Jen D."/>
            <person name="Larson L."/>
            <person name="Mehta T."/>
            <person name="Neiman D."/>
            <person name="Pearson M."/>
            <person name="Roberts A."/>
            <person name="Saif S."/>
            <person name="Shea T."/>
            <person name="Shenoy N."/>
            <person name="Sisk P."/>
            <person name="Stolte C."/>
            <person name="Sykes S."/>
            <person name="Walk T."/>
            <person name="White J."/>
            <person name="Yandava C."/>
            <person name="Haas B."/>
            <person name="Nusbaum C."/>
            <person name="Birren B."/>
        </authorList>
    </citation>
    <scope>NUCLEOTIDE SEQUENCE</scope>
    <source>
        <strain evidence="2">R3-111a-1</strain>
    </source>
</reference>
<reference evidence="3" key="5">
    <citation type="submission" date="2018-04" db="UniProtKB">
        <authorList>
            <consortium name="EnsemblFungi"/>
        </authorList>
    </citation>
    <scope>IDENTIFICATION</scope>
    <source>
        <strain evidence="3">R3-111a-1</strain>
    </source>
</reference>
<dbReference type="EMBL" id="GL385400">
    <property type="protein sequence ID" value="EJT71519.1"/>
    <property type="molecule type" value="Genomic_DNA"/>
</dbReference>
<dbReference type="HOGENOM" id="CLU_2622183_0_0_1"/>
<dbReference type="EnsemblFungi" id="EJT71519">
    <property type="protein sequence ID" value="EJT71519"/>
    <property type="gene ID" value="GGTG_10776"/>
</dbReference>
<feature type="region of interest" description="Disordered" evidence="1">
    <location>
        <begin position="1"/>
        <end position="78"/>
    </location>
</feature>
<evidence type="ECO:0000313" key="2">
    <source>
        <dbReference type="EMBL" id="EJT71519.1"/>
    </source>
</evidence>
<evidence type="ECO:0000256" key="1">
    <source>
        <dbReference type="SAM" id="MobiDB-lite"/>
    </source>
</evidence>
<dbReference type="AlphaFoldDB" id="J3PBA3"/>
<keyword evidence="4" id="KW-1185">Reference proteome</keyword>
<dbReference type="Proteomes" id="UP000006039">
    <property type="component" value="Unassembled WGS sequence"/>
</dbReference>
<feature type="compositionally biased region" description="Basic and acidic residues" evidence="1">
    <location>
        <begin position="12"/>
        <end position="23"/>
    </location>
</feature>
<evidence type="ECO:0000313" key="3">
    <source>
        <dbReference type="EnsemblFungi" id="EJT71519"/>
    </source>
</evidence>
<dbReference type="VEuPathDB" id="FungiDB:GGTG_10776"/>
<dbReference type="RefSeq" id="XP_009226916.1">
    <property type="nucleotide sequence ID" value="XM_009228652.1"/>
</dbReference>
<reference evidence="3" key="4">
    <citation type="journal article" date="2015" name="G3 (Bethesda)">
        <title>Genome sequences of three phytopathogenic species of the Magnaporthaceae family of fungi.</title>
        <authorList>
            <person name="Okagaki L.H."/>
            <person name="Nunes C.C."/>
            <person name="Sailsbery J."/>
            <person name="Clay B."/>
            <person name="Brown D."/>
            <person name="John T."/>
            <person name="Oh Y."/>
            <person name="Young N."/>
            <person name="Fitzgerald M."/>
            <person name="Haas B.J."/>
            <person name="Zeng Q."/>
            <person name="Young S."/>
            <person name="Adiconis X."/>
            <person name="Fan L."/>
            <person name="Levin J.Z."/>
            <person name="Mitchell T.K."/>
            <person name="Okubara P.A."/>
            <person name="Farman M.L."/>
            <person name="Kohn L.M."/>
            <person name="Birren B."/>
            <person name="Ma L.-J."/>
            <person name="Dean R.A."/>
        </authorList>
    </citation>
    <scope>NUCLEOTIDE SEQUENCE</scope>
    <source>
        <strain evidence="3">R3-111a-1</strain>
    </source>
</reference>
<protein>
    <submittedName>
        <fullName evidence="2 3">Uncharacterized protein</fullName>
    </submittedName>
</protein>
<accession>J3PBA3</accession>
<evidence type="ECO:0000313" key="4">
    <source>
        <dbReference type="Proteomes" id="UP000006039"/>
    </source>
</evidence>